<name>A0A2H0LQA2_9BACT</name>
<gene>
    <name evidence="2" type="ORF">COV74_04325</name>
</gene>
<feature type="transmembrane region" description="Helical" evidence="1">
    <location>
        <begin position="106"/>
        <end position="126"/>
    </location>
</feature>
<protein>
    <recommendedName>
        <fullName evidence="4">Zinc-ribbon domain-containing protein</fullName>
    </recommendedName>
</protein>
<keyword evidence="1" id="KW-0472">Membrane</keyword>
<dbReference type="EMBL" id="PCVY01000040">
    <property type="protein sequence ID" value="PIQ86610.1"/>
    <property type="molecule type" value="Genomic_DNA"/>
</dbReference>
<dbReference type="AlphaFoldDB" id="A0A2H0LQA2"/>
<comment type="caution">
    <text evidence="2">The sequence shown here is derived from an EMBL/GenBank/DDBJ whole genome shotgun (WGS) entry which is preliminary data.</text>
</comment>
<keyword evidence="1" id="KW-1133">Transmembrane helix</keyword>
<sequence length="127" mass="13703">MSSCRTCAAQIEAGATKCSQCGTPIAPENQIKLQPTENSSGAGLKTFFCFATDQAGKKYAGEISAKDKAEAEGMLKAESYVIQTLYEKHSKEDPVVRKKVQESEVVLFYVTIAAIIGIGIAIYFLVK</sequence>
<evidence type="ECO:0008006" key="4">
    <source>
        <dbReference type="Google" id="ProtNLM"/>
    </source>
</evidence>
<dbReference type="Proteomes" id="UP000230859">
    <property type="component" value="Unassembled WGS sequence"/>
</dbReference>
<keyword evidence="1" id="KW-0812">Transmembrane</keyword>
<organism evidence="2 3">
    <name type="scientific">Candidatus Abzuiibacterium crystallinum</name>
    <dbReference type="NCBI Taxonomy" id="1974748"/>
    <lineage>
        <taxon>Bacteria</taxon>
        <taxon>Pseudomonadati</taxon>
        <taxon>Candidatus Omnitrophota</taxon>
        <taxon>Candidatus Abzuiibacterium</taxon>
    </lineage>
</organism>
<evidence type="ECO:0000313" key="3">
    <source>
        <dbReference type="Proteomes" id="UP000230859"/>
    </source>
</evidence>
<accession>A0A2H0LQA2</accession>
<reference evidence="2 3" key="1">
    <citation type="submission" date="2017-09" db="EMBL/GenBank/DDBJ databases">
        <title>Depth-based differentiation of microbial function through sediment-hosted aquifers and enrichment of novel symbionts in the deep terrestrial subsurface.</title>
        <authorList>
            <person name="Probst A.J."/>
            <person name="Ladd B."/>
            <person name="Jarett J.K."/>
            <person name="Geller-Mcgrath D.E."/>
            <person name="Sieber C.M."/>
            <person name="Emerson J.B."/>
            <person name="Anantharaman K."/>
            <person name="Thomas B.C."/>
            <person name="Malmstrom R."/>
            <person name="Stieglmeier M."/>
            <person name="Klingl A."/>
            <person name="Woyke T."/>
            <person name="Ryan C.M."/>
            <person name="Banfield J.F."/>
        </authorList>
    </citation>
    <scope>NUCLEOTIDE SEQUENCE [LARGE SCALE GENOMIC DNA]</scope>
    <source>
        <strain evidence="2">CG11_big_fil_rev_8_21_14_0_20_45_26</strain>
    </source>
</reference>
<proteinExistence type="predicted"/>
<evidence type="ECO:0000313" key="2">
    <source>
        <dbReference type="EMBL" id="PIQ86610.1"/>
    </source>
</evidence>
<evidence type="ECO:0000256" key="1">
    <source>
        <dbReference type="SAM" id="Phobius"/>
    </source>
</evidence>